<evidence type="ECO:0000256" key="5">
    <source>
        <dbReference type="ARBA" id="ARBA00022490"/>
    </source>
</evidence>
<dbReference type="InterPro" id="IPR036390">
    <property type="entry name" value="WH_DNA-bd_sf"/>
</dbReference>
<evidence type="ECO:0000256" key="6">
    <source>
        <dbReference type="ARBA" id="ARBA00022790"/>
    </source>
</evidence>
<dbReference type="Pfam" id="PF01399">
    <property type="entry name" value="PCI"/>
    <property type="match status" value="1"/>
</dbReference>
<evidence type="ECO:0000313" key="10">
    <source>
        <dbReference type="Proteomes" id="UP000001568"/>
    </source>
</evidence>
<keyword evidence="5" id="KW-0963">Cytoplasm</keyword>
<dbReference type="PANTHER" id="PTHR10855">
    <property type="entry name" value="26S PROTEASOME NON-ATPASE REGULATORY SUBUNIT 12/COP9 SIGNALOSOME COMPLEX SUBUNIT 4"/>
    <property type="match status" value="1"/>
</dbReference>
<dbReference type="GO" id="GO:0008180">
    <property type="term" value="C:COP9 signalosome"/>
    <property type="evidence" value="ECO:0007669"/>
    <property type="project" value="UniProtKB-KW"/>
</dbReference>
<keyword evidence="6" id="KW-0736">Signalosome</keyword>
<organism evidence="9 10">
    <name type="scientific">Ostreococcus lucimarinus (strain CCE9901)</name>
    <dbReference type="NCBI Taxonomy" id="436017"/>
    <lineage>
        <taxon>Eukaryota</taxon>
        <taxon>Viridiplantae</taxon>
        <taxon>Chlorophyta</taxon>
        <taxon>Mamiellophyceae</taxon>
        <taxon>Mamiellales</taxon>
        <taxon>Bathycoccaceae</taxon>
        <taxon>Ostreococcus</taxon>
    </lineage>
</organism>
<name>A4S5L4_OSTLU</name>
<evidence type="ECO:0000256" key="7">
    <source>
        <dbReference type="ARBA" id="ARBA00023242"/>
    </source>
</evidence>
<dbReference type="HOGENOM" id="CLU_028132_1_0_1"/>
<dbReference type="OrthoDB" id="295656at2759"/>
<evidence type="ECO:0000256" key="3">
    <source>
        <dbReference type="ARBA" id="ARBA00010417"/>
    </source>
</evidence>
<dbReference type="InterPro" id="IPR036388">
    <property type="entry name" value="WH-like_DNA-bd_sf"/>
</dbReference>
<dbReference type="EMBL" id="CP000592">
    <property type="protein sequence ID" value="ABO99086.1"/>
    <property type="molecule type" value="Genomic_DNA"/>
</dbReference>
<dbReference type="AlphaFoldDB" id="A4S5L4"/>
<dbReference type="eggNOG" id="KOG1497">
    <property type="taxonomic scope" value="Eukaryota"/>
</dbReference>
<dbReference type="Gene3D" id="1.10.10.10">
    <property type="entry name" value="Winged helix-like DNA-binding domain superfamily/Winged helix DNA-binding domain"/>
    <property type="match status" value="1"/>
</dbReference>
<dbReference type="InterPro" id="IPR000717">
    <property type="entry name" value="PCI_dom"/>
</dbReference>
<comment type="similarity">
    <text evidence="3">Belongs to the CSN4 family.</text>
</comment>
<dbReference type="InterPro" id="IPR040134">
    <property type="entry name" value="PSMD12/CSN4"/>
</dbReference>
<keyword evidence="10" id="KW-1185">Reference proteome</keyword>
<dbReference type="SMART" id="SM00088">
    <property type="entry name" value="PINT"/>
    <property type="match status" value="1"/>
</dbReference>
<evidence type="ECO:0000313" key="9">
    <source>
        <dbReference type="EMBL" id="ABO99086.1"/>
    </source>
</evidence>
<dbReference type="PROSITE" id="PS50250">
    <property type="entry name" value="PCI"/>
    <property type="match status" value="1"/>
</dbReference>
<dbReference type="SUPFAM" id="SSF46785">
    <property type="entry name" value="Winged helix' DNA-binding domain"/>
    <property type="match status" value="1"/>
</dbReference>
<dbReference type="STRING" id="436017.A4S5L4"/>
<sequence length="362" mass="40920">MDVEDGFEAFMDHIVVSDSVPLAISREIIAQVSKTFINLDATTHKRLAAAVLAKTQPRLVSFEESVWPVREALARRLAEAKNWSEAADVLAGIEVQPSSAGSGEYKLKITLETANMYLEANELDKAEKHVNKTHALLSQLPAELQKKPELLHEYHACWAKVSDRVGKFMDAALRYTEMSRLENQSDAGTMTRAVVCAILSSSVQRDRLLRSFRLDTNVRELPVYPFLEKIEFRRIIRADEAKEFQTFLSPHHVEVRADGVSAFEQAIMEHNLESMKYAYENISFDHLGEILGVSDAEAEKLAAKLIYDQRVQGYIDQVDRFVYFDNVSPSHDDPVSVWNANVISVSHTLNEVVETITKLVER</sequence>
<dbReference type="Gramene" id="ABO99086">
    <property type="protein sequence ID" value="ABO99086"/>
    <property type="gene ID" value="OSTLU_26807"/>
</dbReference>
<dbReference type="GO" id="GO:0005829">
    <property type="term" value="C:cytosol"/>
    <property type="evidence" value="ECO:0007669"/>
    <property type="project" value="TreeGrafter"/>
</dbReference>
<dbReference type="OMA" id="KNIMHTV"/>
<dbReference type="RefSeq" id="XP_001420793.1">
    <property type="nucleotide sequence ID" value="XM_001420756.1"/>
</dbReference>
<comment type="subcellular location">
    <subcellularLocation>
        <location evidence="2">Cytoplasm</location>
    </subcellularLocation>
    <subcellularLocation>
        <location evidence="1">Nucleus</location>
    </subcellularLocation>
</comment>
<dbReference type="KEGG" id="olu:OSTLU_26807"/>
<evidence type="ECO:0000256" key="4">
    <source>
        <dbReference type="ARBA" id="ARBA00014881"/>
    </source>
</evidence>
<dbReference type="InterPro" id="IPR054559">
    <property type="entry name" value="PSMD12-CSN4-like_N"/>
</dbReference>
<dbReference type="PANTHER" id="PTHR10855:SF2">
    <property type="entry name" value="COP9 SIGNALOSOME COMPLEX SUBUNIT 4"/>
    <property type="match status" value="1"/>
</dbReference>
<protein>
    <recommendedName>
        <fullName evidence="4">COP9 signalosome complex subunit 4</fullName>
    </recommendedName>
</protein>
<dbReference type="GeneID" id="5004628"/>
<accession>A4S5L4</accession>
<gene>
    <name evidence="9" type="ORF">OSTLU_26807</name>
</gene>
<evidence type="ECO:0000259" key="8">
    <source>
        <dbReference type="PROSITE" id="PS50250"/>
    </source>
</evidence>
<dbReference type="Proteomes" id="UP000001568">
    <property type="component" value="Chromosome 12"/>
</dbReference>
<evidence type="ECO:0000256" key="1">
    <source>
        <dbReference type="ARBA" id="ARBA00004123"/>
    </source>
</evidence>
<proteinExistence type="inferred from homology"/>
<feature type="domain" description="PCI" evidence="8">
    <location>
        <begin position="167"/>
        <end position="329"/>
    </location>
</feature>
<reference evidence="9 10" key="1">
    <citation type="journal article" date="2007" name="Proc. Natl. Acad. Sci. U.S.A.">
        <title>The tiny eukaryote Ostreococcus provides genomic insights into the paradox of plankton speciation.</title>
        <authorList>
            <person name="Palenik B."/>
            <person name="Grimwood J."/>
            <person name="Aerts A."/>
            <person name="Rouze P."/>
            <person name="Salamov A."/>
            <person name="Putnam N."/>
            <person name="Dupont C."/>
            <person name="Jorgensen R."/>
            <person name="Derelle E."/>
            <person name="Rombauts S."/>
            <person name="Zhou K."/>
            <person name="Otillar R."/>
            <person name="Merchant S.S."/>
            <person name="Podell S."/>
            <person name="Gaasterland T."/>
            <person name="Napoli C."/>
            <person name="Gendler K."/>
            <person name="Manuell A."/>
            <person name="Tai V."/>
            <person name="Vallon O."/>
            <person name="Piganeau G."/>
            <person name="Jancek S."/>
            <person name="Heijde M."/>
            <person name="Jabbari K."/>
            <person name="Bowler C."/>
            <person name="Lohr M."/>
            <person name="Robbens S."/>
            <person name="Werner G."/>
            <person name="Dubchak I."/>
            <person name="Pazour G.J."/>
            <person name="Ren Q."/>
            <person name="Paulsen I."/>
            <person name="Delwiche C."/>
            <person name="Schmutz J."/>
            <person name="Rokhsar D."/>
            <person name="Van de Peer Y."/>
            <person name="Moreau H."/>
            <person name="Grigoriev I.V."/>
        </authorList>
    </citation>
    <scope>NUCLEOTIDE SEQUENCE [LARGE SCALE GENOMIC DNA]</scope>
    <source>
        <strain evidence="9 10">CCE9901</strain>
    </source>
</reference>
<dbReference type="Pfam" id="PF22241">
    <property type="entry name" value="PSMD12-CSN4_N"/>
    <property type="match status" value="1"/>
</dbReference>
<keyword evidence="7" id="KW-0539">Nucleus</keyword>
<evidence type="ECO:0000256" key="2">
    <source>
        <dbReference type="ARBA" id="ARBA00004496"/>
    </source>
</evidence>